<feature type="region of interest" description="Disordered" evidence="1">
    <location>
        <begin position="75"/>
        <end position="305"/>
    </location>
</feature>
<comment type="caution">
    <text evidence="3">The sequence shown here is derived from an EMBL/GenBank/DDBJ whole genome shotgun (WGS) entry which is preliminary data.</text>
</comment>
<reference evidence="3 4" key="2">
    <citation type="submission" date="2019-01" db="EMBL/GenBank/DDBJ databases">
        <title>The decoding of complex shrimp genome reveals the adaptation for benthos swimmer, frequently molting mechanism and breeding impact on genome.</title>
        <authorList>
            <person name="Sun Y."/>
            <person name="Gao Y."/>
            <person name="Yu Y."/>
        </authorList>
    </citation>
    <scope>NUCLEOTIDE SEQUENCE [LARGE SCALE GENOMIC DNA]</scope>
    <source>
        <tissue evidence="3">Muscle</tissue>
    </source>
</reference>
<evidence type="ECO:0000313" key="3">
    <source>
        <dbReference type="EMBL" id="ROT61056.1"/>
    </source>
</evidence>
<feature type="compositionally biased region" description="Basic residues" evidence="1">
    <location>
        <begin position="125"/>
        <end position="150"/>
    </location>
</feature>
<keyword evidence="2" id="KW-1133">Transmembrane helix</keyword>
<evidence type="ECO:0000256" key="1">
    <source>
        <dbReference type="SAM" id="MobiDB-lite"/>
    </source>
</evidence>
<feature type="compositionally biased region" description="Pro residues" evidence="1">
    <location>
        <begin position="112"/>
        <end position="122"/>
    </location>
</feature>
<accession>A0A3R7LRL0</accession>
<feature type="transmembrane region" description="Helical" evidence="2">
    <location>
        <begin position="9"/>
        <end position="30"/>
    </location>
</feature>
<evidence type="ECO:0000256" key="2">
    <source>
        <dbReference type="SAM" id="Phobius"/>
    </source>
</evidence>
<feature type="region of interest" description="Disordered" evidence="1">
    <location>
        <begin position="353"/>
        <end position="400"/>
    </location>
</feature>
<name>A0A3R7LRL0_PENVA</name>
<evidence type="ECO:0000313" key="4">
    <source>
        <dbReference type="Proteomes" id="UP000283509"/>
    </source>
</evidence>
<dbReference type="OrthoDB" id="6375671at2759"/>
<proteinExistence type="predicted"/>
<dbReference type="AlphaFoldDB" id="A0A3R7LRL0"/>
<organism evidence="3 4">
    <name type="scientific">Penaeus vannamei</name>
    <name type="common">Whiteleg shrimp</name>
    <name type="synonym">Litopenaeus vannamei</name>
    <dbReference type="NCBI Taxonomy" id="6689"/>
    <lineage>
        <taxon>Eukaryota</taxon>
        <taxon>Metazoa</taxon>
        <taxon>Ecdysozoa</taxon>
        <taxon>Arthropoda</taxon>
        <taxon>Crustacea</taxon>
        <taxon>Multicrustacea</taxon>
        <taxon>Malacostraca</taxon>
        <taxon>Eumalacostraca</taxon>
        <taxon>Eucarida</taxon>
        <taxon>Decapoda</taxon>
        <taxon>Dendrobranchiata</taxon>
        <taxon>Penaeoidea</taxon>
        <taxon>Penaeidae</taxon>
        <taxon>Penaeus</taxon>
    </lineage>
</organism>
<reference evidence="3 4" key="1">
    <citation type="submission" date="2018-04" db="EMBL/GenBank/DDBJ databases">
        <authorList>
            <person name="Zhang X."/>
            <person name="Yuan J."/>
            <person name="Li F."/>
            <person name="Xiang J."/>
        </authorList>
    </citation>
    <scope>NUCLEOTIDE SEQUENCE [LARGE SCALE GENOMIC DNA]</scope>
    <source>
        <tissue evidence="3">Muscle</tissue>
    </source>
</reference>
<protein>
    <submittedName>
        <fullName evidence="3">Uncharacterized protein</fullName>
    </submittedName>
</protein>
<keyword evidence="4" id="KW-1185">Reference proteome</keyword>
<keyword evidence="2" id="KW-0812">Transmembrane</keyword>
<feature type="compositionally biased region" description="Basic and acidic residues" evidence="1">
    <location>
        <begin position="235"/>
        <end position="244"/>
    </location>
</feature>
<feature type="compositionally biased region" description="Basic and acidic residues" evidence="1">
    <location>
        <begin position="169"/>
        <end position="203"/>
    </location>
</feature>
<gene>
    <name evidence="3" type="ORF">C7M84_021207</name>
</gene>
<feature type="compositionally biased region" description="Pro residues" evidence="1">
    <location>
        <begin position="283"/>
        <end position="299"/>
    </location>
</feature>
<dbReference type="EMBL" id="QCYY01004400">
    <property type="protein sequence ID" value="ROT61056.1"/>
    <property type="molecule type" value="Genomic_DNA"/>
</dbReference>
<sequence length="400" mass="43311">MQIEPSTKCIIIIVCAAVATLTVMAVLCWWHCRRSERRRGTPWAALRSRFVVAAVGGGDELRLSDILADLRASTSQAFQRPGGERPRPPWPRQGPDPMLEYFRQRTIARPTRVPPPPPPQETPPRRRVKRRRRRRKSHRKSAHLVARRKSLVGVCAEAPTASGGGEGTAAEKECRAEATARGADRGENDYARGRGSRRPETKVFRKGSGRRSSLKRASLVLAAVGRTPKPPKQKHSAEGLHRPEDYEEALPVGSPTSSSSASQREILTPPSPPLSPAAAGHPPCLPPGPSASAPPPTPAISPREMVSLLEQQAAASFPVPWVVVSAVAPSELGVWPPRPRHRGRLHPGLCLPRGSEPLTAGEALAAPPVVRRRSRSKGKEGQGRPFTPPTPDLNGRGFNV</sequence>
<keyword evidence="2" id="KW-0472">Membrane</keyword>
<dbReference type="Proteomes" id="UP000283509">
    <property type="component" value="Unassembled WGS sequence"/>
</dbReference>
<feature type="compositionally biased region" description="Basic residues" evidence="1">
    <location>
        <begin position="204"/>
        <end position="214"/>
    </location>
</feature>